<feature type="region of interest" description="Disordered" evidence="1">
    <location>
        <begin position="17"/>
        <end position="53"/>
    </location>
</feature>
<organism evidence="3 4">
    <name type="scientific">Streptomyces monticola</name>
    <dbReference type="NCBI Taxonomy" id="2666263"/>
    <lineage>
        <taxon>Bacteria</taxon>
        <taxon>Bacillati</taxon>
        <taxon>Actinomycetota</taxon>
        <taxon>Actinomycetes</taxon>
        <taxon>Kitasatosporales</taxon>
        <taxon>Streptomycetaceae</taxon>
        <taxon>Streptomyces</taxon>
    </lineage>
</organism>
<evidence type="ECO:0000256" key="2">
    <source>
        <dbReference type="SAM" id="SignalP"/>
    </source>
</evidence>
<comment type="caution">
    <text evidence="3">The sequence shown here is derived from an EMBL/GenBank/DDBJ whole genome shotgun (WGS) entry which is preliminary data.</text>
</comment>
<dbReference type="SUPFAM" id="SSF56371">
    <property type="entry name" value="Ribosome inactivating proteins (RIP)"/>
    <property type="match status" value="1"/>
</dbReference>
<evidence type="ECO:0000313" key="3">
    <source>
        <dbReference type="EMBL" id="MFC7308856.1"/>
    </source>
</evidence>
<feature type="compositionally biased region" description="Low complexity" evidence="1">
    <location>
        <begin position="37"/>
        <end position="49"/>
    </location>
</feature>
<feature type="signal peptide" evidence="2">
    <location>
        <begin position="1"/>
        <end position="17"/>
    </location>
</feature>
<accession>A0ABW2JT88</accession>
<dbReference type="InterPro" id="IPR016138">
    <property type="entry name" value="Ribosome_inactivat_prot_sub1"/>
</dbReference>
<keyword evidence="4" id="KW-1185">Reference proteome</keyword>
<dbReference type="InterPro" id="IPR036041">
    <property type="entry name" value="Ribosome-inact_prot_sf"/>
</dbReference>
<dbReference type="Gene3D" id="3.40.420.10">
    <property type="entry name" value="Ricin (A subunit), domain 1"/>
    <property type="match status" value="1"/>
</dbReference>
<feature type="chain" id="PRO_5045378766" evidence="2">
    <location>
        <begin position="18"/>
        <end position="307"/>
    </location>
</feature>
<dbReference type="InterPro" id="IPR001574">
    <property type="entry name" value="Ribosome_inactivat_prot"/>
</dbReference>
<keyword evidence="2" id="KW-0732">Signal</keyword>
<proteinExistence type="predicted"/>
<gene>
    <name evidence="3" type="ORF">ACFQVC_32155</name>
</gene>
<reference evidence="4" key="1">
    <citation type="journal article" date="2019" name="Int. J. Syst. Evol. Microbiol.">
        <title>The Global Catalogue of Microorganisms (GCM) 10K type strain sequencing project: providing services to taxonomists for standard genome sequencing and annotation.</title>
        <authorList>
            <consortium name="The Broad Institute Genomics Platform"/>
            <consortium name="The Broad Institute Genome Sequencing Center for Infectious Disease"/>
            <person name="Wu L."/>
            <person name="Ma J."/>
        </authorList>
    </citation>
    <scope>NUCLEOTIDE SEQUENCE [LARGE SCALE GENOMIC DNA]</scope>
    <source>
        <strain evidence="4">SYNS20</strain>
    </source>
</reference>
<evidence type="ECO:0000313" key="4">
    <source>
        <dbReference type="Proteomes" id="UP001596523"/>
    </source>
</evidence>
<name>A0ABW2JT88_9ACTN</name>
<evidence type="ECO:0000256" key="1">
    <source>
        <dbReference type="SAM" id="MobiDB-lite"/>
    </source>
</evidence>
<dbReference type="Proteomes" id="UP001596523">
    <property type="component" value="Unassembled WGS sequence"/>
</dbReference>
<sequence>MVSTAVVVAVLAGTLGAAGTDTHGAPARTTADHSARAEAQPQEQARPRAVTNDEEFAELYTRTVGALRNAMLGEESTHRPGAGHLIENPDPTAMQSIYLGRFSEDEFTQGRMVRGVFRRSDSYLLGIYVENRDATSRVFYTFTEQRDGRTVDMVPRNVYQGVRREHFGWGVNYRGLPRVTVSRSRLRDAVRDIHRHDPDTSTHTLENAVNVLAVSLAEGARFQAIPAQIAQAIRGGRQWTVGNHSDEITSWDQGSQAVLRARAADPSGNGEVWQQRREVRWNGAWVFLSALDLARRLYLIKPPAKKP</sequence>
<dbReference type="EMBL" id="JBHTCF010000018">
    <property type="protein sequence ID" value="MFC7308856.1"/>
    <property type="molecule type" value="Genomic_DNA"/>
</dbReference>
<protein>
    <submittedName>
        <fullName evidence="3">Ribosome-inactivating family protein</fullName>
    </submittedName>
</protein>
<dbReference type="Pfam" id="PF00161">
    <property type="entry name" value="RIP"/>
    <property type="match status" value="1"/>
</dbReference>